<reference evidence="6" key="1">
    <citation type="journal article" date="2021" name="PeerJ">
        <title>Extensive microbial diversity within the chicken gut microbiome revealed by metagenomics and culture.</title>
        <authorList>
            <person name="Gilroy R."/>
            <person name="Ravi A."/>
            <person name="Getino M."/>
            <person name="Pursley I."/>
            <person name="Horton D.L."/>
            <person name="Alikhan N.F."/>
            <person name="Baker D."/>
            <person name="Gharbi K."/>
            <person name="Hall N."/>
            <person name="Watson M."/>
            <person name="Adriaenssens E.M."/>
            <person name="Foster-Nyarko E."/>
            <person name="Jarju S."/>
            <person name="Secka A."/>
            <person name="Antonio M."/>
            <person name="Oren A."/>
            <person name="Chaudhuri R.R."/>
            <person name="La Ragione R."/>
            <person name="Hildebrand F."/>
            <person name="Pallen M.J."/>
        </authorList>
    </citation>
    <scope>NUCLEOTIDE SEQUENCE</scope>
    <source>
        <strain evidence="6">ChiHejej3B27-3195</strain>
    </source>
</reference>
<keyword evidence="3" id="KW-0378">Hydrolase</keyword>
<evidence type="ECO:0000256" key="4">
    <source>
        <dbReference type="ARBA" id="ARBA00022842"/>
    </source>
</evidence>
<evidence type="ECO:0000256" key="2">
    <source>
        <dbReference type="ARBA" id="ARBA00022723"/>
    </source>
</evidence>
<evidence type="ECO:0000313" key="6">
    <source>
        <dbReference type="EMBL" id="HIW98642.1"/>
    </source>
</evidence>
<feature type="domain" description="PIN" evidence="5">
    <location>
        <begin position="13"/>
        <end position="40"/>
    </location>
</feature>
<evidence type="ECO:0000259" key="5">
    <source>
        <dbReference type="Pfam" id="PF01850"/>
    </source>
</evidence>
<dbReference type="InterPro" id="IPR002716">
    <property type="entry name" value="PIN_dom"/>
</dbReference>
<comment type="caution">
    <text evidence="6">The sequence shown here is derived from an EMBL/GenBank/DDBJ whole genome shotgun (WGS) entry which is preliminary data.</text>
</comment>
<protein>
    <submittedName>
        <fullName evidence="6">PIN domain-containing protein</fullName>
    </submittedName>
</protein>
<accession>A0A9D1S2E7</accession>
<evidence type="ECO:0000313" key="7">
    <source>
        <dbReference type="Proteomes" id="UP000824151"/>
    </source>
</evidence>
<proteinExistence type="predicted"/>
<dbReference type="Pfam" id="PF01850">
    <property type="entry name" value="PIN"/>
    <property type="match status" value="1"/>
</dbReference>
<keyword evidence="1" id="KW-0540">Nuclease</keyword>
<organism evidence="6 7">
    <name type="scientific">Candidatus Nesterenkonia stercoripullorum</name>
    <dbReference type="NCBI Taxonomy" id="2838701"/>
    <lineage>
        <taxon>Bacteria</taxon>
        <taxon>Bacillati</taxon>
        <taxon>Actinomycetota</taxon>
        <taxon>Actinomycetes</taxon>
        <taxon>Micrococcales</taxon>
        <taxon>Micrococcaceae</taxon>
        <taxon>Nesterenkonia</taxon>
    </lineage>
</organism>
<dbReference type="InterPro" id="IPR029060">
    <property type="entry name" value="PIN-like_dom_sf"/>
</dbReference>
<dbReference type="Gene3D" id="3.40.50.1010">
    <property type="entry name" value="5'-nuclease"/>
    <property type="match status" value="1"/>
</dbReference>
<keyword evidence="2" id="KW-0479">Metal-binding</keyword>
<gene>
    <name evidence="6" type="ORF">H9871_00705</name>
</gene>
<dbReference type="GO" id="GO:0016787">
    <property type="term" value="F:hydrolase activity"/>
    <property type="evidence" value="ECO:0007669"/>
    <property type="project" value="UniProtKB-KW"/>
</dbReference>
<dbReference type="AlphaFoldDB" id="A0A9D1S2E7"/>
<dbReference type="EMBL" id="DXGD01000028">
    <property type="protein sequence ID" value="HIW98642.1"/>
    <property type="molecule type" value="Genomic_DNA"/>
</dbReference>
<dbReference type="GO" id="GO:0004518">
    <property type="term" value="F:nuclease activity"/>
    <property type="evidence" value="ECO:0007669"/>
    <property type="project" value="UniProtKB-KW"/>
</dbReference>
<keyword evidence="4" id="KW-0460">Magnesium</keyword>
<dbReference type="SUPFAM" id="SSF88723">
    <property type="entry name" value="PIN domain-like"/>
    <property type="match status" value="1"/>
</dbReference>
<evidence type="ECO:0000256" key="3">
    <source>
        <dbReference type="ARBA" id="ARBA00022801"/>
    </source>
</evidence>
<sequence length="49" mass="5057">MAVADPGVHGNPVPDAYLAALCLAHGATIATADRDFARFEGLHRIDPAA</sequence>
<reference evidence="6" key="2">
    <citation type="submission" date="2021-04" db="EMBL/GenBank/DDBJ databases">
        <authorList>
            <person name="Gilroy R."/>
        </authorList>
    </citation>
    <scope>NUCLEOTIDE SEQUENCE</scope>
    <source>
        <strain evidence="6">ChiHejej3B27-3195</strain>
    </source>
</reference>
<name>A0A9D1S2E7_9MICC</name>
<dbReference type="GO" id="GO:0046872">
    <property type="term" value="F:metal ion binding"/>
    <property type="evidence" value="ECO:0007669"/>
    <property type="project" value="UniProtKB-KW"/>
</dbReference>
<dbReference type="Proteomes" id="UP000824151">
    <property type="component" value="Unassembled WGS sequence"/>
</dbReference>
<evidence type="ECO:0000256" key="1">
    <source>
        <dbReference type="ARBA" id="ARBA00022722"/>
    </source>
</evidence>